<keyword evidence="5" id="KW-0808">Transferase</keyword>
<dbReference type="Proteomes" id="UP000252706">
    <property type="component" value="Unassembled WGS sequence"/>
</dbReference>
<dbReference type="AlphaFoldDB" id="A0A366WTK7"/>
<proteinExistence type="predicted"/>
<dbReference type="PANTHER" id="PTHR21461">
    <property type="entry name" value="GLYCOSYLTRANSFERASE FAMILY 92 PROTEIN"/>
    <property type="match status" value="1"/>
</dbReference>
<keyword evidence="3" id="KW-1133">Transmembrane helix</keyword>
<dbReference type="SUPFAM" id="SSF53448">
    <property type="entry name" value="Nucleotide-diphospho-sugar transferases"/>
    <property type="match status" value="1"/>
</dbReference>
<accession>A0A366WTK7</accession>
<gene>
    <name evidence="5" type="ORF">DS909_16570</name>
</gene>
<feature type="region of interest" description="Disordered" evidence="4">
    <location>
        <begin position="387"/>
        <end position="411"/>
    </location>
</feature>
<dbReference type="GO" id="GO:0005737">
    <property type="term" value="C:cytoplasm"/>
    <property type="evidence" value="ECO:0007669"/>
    <property type="project" value="TreeGrafter"/>
</dbReference>
<evidence type="ECO:0000313" key="6">
    <source>
        <dbReference type="Proteomes" id="UP000252706"/>
    </source>
</evidence>
<protein>
    <submittedName>
        <fullName evidence="5">Glycosyltransferase family 2 protein</fullName>
    </submittedName>
</protein>
<keyword evidence="2" id="KW-0812">Transmembrane</keyword>
<comment type="subcellular location">
    <subcellularLocation>
        <location evidence="1">Membrane</location>
        <topology evidence="1">Single-pass membrane protein</topology>
    </subcellularLocation>
</comment>
<keyword evidence="3" id="KW-0472">Membrane</keyword>
<dbReference type="InterPro" id="IPR029044">
    <property type="entry name" value="Nucleotide-diphossugar_trans"/>
</dbReference>
<dbReference type="OrthoDB" id="4964299at2"/>
<dbReference type="Pfam" id="PF13704">
    <property type="entry name" value="Glyco_tranf_2_4"/>
    <property type="match status" value="1"/>
</dbReference>
<evidence type="ECO:0000256" key="4">
    <source>
        <dbReference type="SAM" id="MobiDB-lite"/>
    </source>
</evidence>
<evidence type="ECO:0000313" key="5">
    <source>
        <dbReference type="EMBL" id="RBW52846.1"/>
    </source>
</evidence>
<feature type="compositionally biased region" description="Polar residues" evidence="4">
    <location>
        <begin position="387"/>
        <end position="396"/>
    </location>
</feature>
<dbReference type="RefSeq" id="WP_113824563.1">
    <property type="nucleotide sequence ID" value="NZ_QOCE01000038.1"/>
</dbReference>
<name>A0A366WTK7_9RHOB</name>
<dbReference type="PANTHER" id="PTHR21461:SF69">
    <property type="entry name" value="GLYCOSYLTRANSFERASE FAMILY 92 PROTEIN"/>
    <property type="match status" value="1"/>
</dbReference>
<dbReference type="GO" id="GO:0016020">
    <property type="term" value="C:membrane"/>
    <property type="evidence" value="ECO:0007669"/>
    <property type="project" value="UniProtKB-SubCell"/>
</dbReference>
<evidence type="ECO:0000256" key="3">
    <source>
        <dbReference type="ARBA" id="ARBA00022989"/>
    </source>
</evidence>
<comment type="caution">
    <text evidence="5">The sequence shown here is derived from an EMBL/GenBank/DDBJ whole genome shotgun (WGS) entry which is preliminary data.</text>
</comment>
<reference evidence="5 6" key="1">
    <citation type="submission" date="2018-07" db="EMBL/GenBank/DDBJ databases">
        <title>Modular assembly of carbohydrate-degrading microbial communities in the ocean.</title>
        <authorList>
            <person name="Enke T.N."/>
            <person name="Datta M.S."/>
            <person name="Schwartzman J.A."/>
            <person name="Cermak N."/>
            <person name="Schmitz D.A."/>
            <person name="Barrere J."/>
            <person name="Cordero O.X."/>
        </authorList>
    </citation>
    <scope>NUCLEOTIDE SEQUENCE [LARGE SCALE GENOMIC DNA]</scope>
    <source>
        <strain evidence="5 6">C3M10</strain>
    </source>
</reference>
<evidence type="ECO:0000256" key="2">
    <source>
        <dbReference type="ARBA" id="ARBA00022692"/>
    </source>
</evidence>
<evidence type="ECO:0000256" key="1">
    <source>
        <dbReference type="ARBA" id="ARBA00004167"/>
    </source>
</evidence>
<dbReference type="EMBL" id="QOCE01000038">
    <property type="protein sequence ID" value="RBW52846.1"/>
    <property type="molecule type" value="Genomic_DNA"/>
</dbReference>
<organism evidence="5 6">
    <name type="scientific">Phaeobacter gallaeciensis</name>
    <dbReference type="NCBI Taxonomy" id="60890"/>
    <lineage>
        <taxon>Bacteria</taxon>
        <taxon>Pseudomonadati</taxon>
        <taxon>Pseudomonadota</taxon>
        <taxon>Alphaproteobacteria</taxon>
        <taxon>Rhodobacterales</taxon>
        <taxon>Roseobacteraceae</taxon>
        <taxon>Phaeobacter</taxon>
    </lineage>
</organism>
<dbReference type="GO" id="GO:0016757">
    <property type="term" value="F:glycosyltransferase activity"/>
    <property type="evidence" value="ECO:0007669"/>
    <property type="project" value="TreeGrafter"/>
</dbReference>
<sequence length="811" mass="91728">MRIFLHIGPEAAGANRLQDILNTKREQLKSKGILFPRSPGGRNHTRLFMAITDSDHVDPLRFNRGFAASDKQYDLLADVEQGLTREIEQHSPGTLILSAAQLSTSLYRPSEITRLHQLLSKFSQDITVVAFIDDPARLMMTHYGDQVIEGRATPLDQELELCTAPNWWQAAIDTMPAIDPMAGVFEETQGPAFWLDFPALQRTWENVFGTGSLRFLRYDQDLFGSREAVDAITRAFEIPFNIGRAEEATPEVPPSAASLARGRQFNEMLLRFLKLKNKHVPRQLWRGLQAELQINSPSPDPTMLGALSKRFEAANSALMLDHQMLDEDIVPNGPAQPWVEADPDRGFRASQYLLSALFRIQKATKEKGEERRAELSEHLIAPVVKSASSPLPQHTAETVAPTPIKPAPAPVSEPFERLTASARASMPPQALPNLEKLKTSSFAPHNRLGAVDEEQLAAAYTPIAPRDLPKNNSGNVIVGCMKNEAPYITEWVAYHRAMGVDNFLIYTNDCSDGTTEILDRLQDLGVLQHRNNDEWKGNSPQQYALNQALKEPVIKNAEWIIHIDVDEFINVRTGNGTLQDFLAEVPDATNVAMTWRLFGHNGVTHLSDELVIDQFDTCAPKFCPKPHTVWGFKTMFKNIGAYEKISCHRPNKLDDAHRAQVQWVNGSGKDMTKEAADKGWRSSKKSIGYDLIQLNHYALRSAESYLIKRQRGRALHVDRSIGLNYWIRMDWSDFRDVTIKRNLPRLRAEYDRLMQDDTLRAWHQKGLEWHLAKAKELHKNPEFEDLYQQALTLKMTETERVAYALALDLET</sequence>